<dbReference type="AlphaFoldDB" id="A3QGT7"/>
<dbReference type="HOGENOM" id="CLU_2358144_0_0_6"/>
<feature type="compositionally biased region" description="Polar residues" evidence="1">
    <location>
        <begin position="72"/>
        <end position="86"/>
    </location>
</feature>
<feature type="compositionally biased region" description="Basic and acidic residues" evidence="1">
    <location>
        <begin position="31"/>
        <end position="57"/>
    </location>
</feature>
<evidence type="ECO:0000256" key="1">
    <source>
        <dbReference type="SAM" id="MobiDB-lite"/>
    </source>
</evidence>
<reference evidence="2 3" key="1">
    <citation type="submission" date="2007-03" db="EMBL/GenBank/DDBJ databases">
        <title>Complete sequence of Shewanella loihica PV-4.</title>
        <authorList>
            <consortium name="US DOE Joint Genome Institute"/>
            <person name="Copeland A."/>
            <person name="Lucas S."/>
            <person name="Lapidus A."/>
            <person name="Barry K."/>
            <person name="Detter J.C."/>
            <person name="Glavina del Rio T."/>
            <person name="Hammon N."/>
            <person name="Israni S."/>
            <person name="Dalin E."/>
            <person name="Tice H."/>
            <person name="Pitluck S."/>
            <person name="Chain P."/>
            <person name="Malfatti S."/>
            <person name="Shin M."/>
            <person name="Vergez L."/>
            <person name="Schmutz J."/>
            <person name="Larimer F."/>
            <person name="Land M."/>
            <person name="Hauser L."/>
            <person name="Kyrpides N."/>
            <person name="Mikhailova N."/>
            <person name="Romine M.F."/>
            <person name="Serres G."/>
            <person name="Fredrickson J."/>
            <person name="Tiedje J."/>
            <person name="Richardson P."/>
        </authorList>
    </citation>
    <scope>NUCLEOTIDE SEQUENCE [LARGE SCALE GENOMIC DNA]</scope>
    <source>
        <strain evidence="3">ATCC BAA-1088 / PV-4</strain>
    </source>
</reference>
<dbReference type="RefSeq" id="WP_011866616.1">
    <property type="nucleotide sequence ID" value="NC_009092.1"/>
</dbReference>
<feature type="region of interest" description="Disordered" evidence="1">
    <location>
        <begin position="28"/>
        <end position="96"/>
    </location>
</feature>
<dbReference type="EMBL" id="CP000606">
    <property type="protein sequence ID" value="ABO24685.1"/>
    <property type="molecule type" value="Genomic_DNA"/>
</dbReference>
<keyword evidence="3" id="KW-1185">Reference proteome</keyword>
<organism evidence="2 3">
    <name type="scientific">Shewanella loihica (strain ATCC BAA-1088 / PV-4)</name>
    <dbReference type="NCBI Taxonomy" id="323850"/>
    <lineage>
        <taxon>Bacteria</taxon>
        <taxon>Pseudomonadati</taxon>
        <taxon>Pseudomonadota</taxon>
        <taxon>Gammaproteobacteria</taxon>
        <taxon>Alteromonadales</taxon>
        <taxon>Shewanellaceae</taxon>
        <taxon>Shewanella</taxon>
    </lineage>
</organism>
<sequence length="96" mass="11092">MIVKWWRAYIAWCDRMGLTPENQRCCAPKLSDPHLDKPKLDKPKLGKPELDKPELKDSNLSSSFQEVREPQQALQESKESQVSQNLKAKADDVSRR</sequence>
<dbReference type="STRING" id="323850.Shew_2819"/>
<dbReference type="KEGG" id="slo:Shew_2819"/>
<name>A3QGT7_SHELP</name>
<dbReference type="Proteomes" id="UP000001558">
    <property type="component" value="Chromosome"/>
</dbReference>
<dbReference type="eggNOG" id="ENOG5031H5I">
    <property type="taxonomic scope" value="Bacteria"/>
</dbReference>
<evidence type="ECO:0000313" key="3">
    <source>
        <dbReference type="Proteomes" id="UP000001558"/>
    </source>
</evidence>
<proteinExistence type="predicted"/>
<evidence type="ECO:0000313" key="2">
    <source>
        <dbReference type="EMBL" id="ABO24685.1"/>
    </source>
</evidence>
<protein>
    <submittedName>
        <fullName evidence="2">Uncharacterized protein</fullName>
    </submittedName>
</protein>
<accession>A3QGT7</accession>
<gene>
    <name evidence="2" type="ordered locus">Shew_2819</name>
</gene>